<comment type="similarity">
    <text evidence="1">Belongs to the UPF0462 family.</text>
</comment>
<dbReference type="RefSeq" id="XP_006015671.1">
    <property type="nucleotide sequence ID" value="XM_006015609.2"/>
</dbReference>
<name>A0A1U8DF74_ALLSI</name>
<dbReference type="Proteomes" id="UP000189705">
    <property type="component" value="Unplaced"/>
</dbReference>
<evidence type="ECO:0000313" key="3">
    <source>
        <dbReference type="RefSeq" id="XP_006015671.1"/>
    </source>
</evidence>
<proteinExistence type="inferred from homology"/>
<dbReference type="GeneID" id="102382270"/>
<gene>
    <name evidence="3 4" type="primary">CUNH4orf33</name>
</gene>
<dbReference type="RefSeq" id="XP_014375865.1">
    <property type="nucleotide sequence ID" value="XM_014520379.2"/>
</dbReference>
<accession>A0A1U8DF74</accession>
<dbReference type="CTD" id="137416089"/>
<keyword evidence="2" id="KW-1185">Reference proteome</keyword>
<evidence type="ECO:0000313" key="4">
    <source>
        <dbReference type="RefSeq" id="XP_014375865.1"/>
    </source>
</evidence>
<dbReference type="AlphaFoldDB" id="A0A1U8DF74"/>
<dbReference type="KEGG" id="asn:102382270"/>
<dbReference type="OrthoDB" id="10056816at2759"/>
<dbReference type="eggNOG" id="ENOG502R3ZD">
    <property type="taxonomic scope" value="Eukaryota"/>
</dbReference>
<reference evidence="3 4" key="1">
    <citation type="submission" date="2025-04" db="UniProtKB">
        <authorList>
            <consortium name="RefSeq"/>
        </authorList>
    </citation>
    <scope>IDENTIFICATION</scope>
</reference>
<dbReference type="PANTHER" id="PTHR31475">
    <property type="entry name" value="UPF0462 PROTEIN"/>
    <property type="match status" value="1"/>
</dbReference>
<evidence type="ECO:0000256" key="1">
    <source>
        <dbReference type="ARBA" id="ARBA00038085"/>
    </source>
</evidence>
<dbReference type="PANTHER" id="PTHR31475:SF6">
    <property type="entry name" value="UPF0462 PROTEIN C4ORF33 HOMOLOG"/>
    <property type="match status" value="1"/>
</dbReference>
<dbReference type="STRING" id="38654.A0A1U8DF74"/>
<organism evidence="2 4">
    <name type="scientific">Alligator sinensis</name>
    <name type="common">Chinese alligator</name>
    <dbReference type="NCBI Taxonomy" id="38654"/>
    <lineage>
        <taxon>Eukaryota</taxon>
        <taxon>Metazoa</taxon>
        <taxon>Chordata</taxon>
        <taxon>Craniata</taxon>
        <taxon>Vertebrata</taxon>
        <taxon>Euteleostomi</taxon>
        <taxon>Archelosauria</taxon>
        <taxon>Archosauria</taxon>
        <taxon>Crocodylia</taxon>
        <taxon>Alligatoridae</taxon>
        <taxon>Alligatorinae</taxon>
        <taxon>Alligator</taxon>
    </lineage>
</organism>
<protein>
    <submittedName>
        <fullName evidence="3 4">UPF0462 protein C4orf33 homolog isoform X1</fullName>
    </submittedName>
</protein>
<sequence length="375" mass="43491">MEFKIEHTWDSLPVSHEPVHIRLKLSDGGLLMEISAPFFNDPPAPLREPGKPFNGLWNYEVVEAFFLCERTKQYLEVELCPHGQHLVLLLFGRRRVWKQELALTFEVCRTETKWEGRAHLPWSYFPPSTDKFNAFAIHGSEDKRTYEALYPVPRHEIQEGQKPDLNILRGDQDRKSLEDETNKLEYRITNTWDSIQVMHEPVTITFKAGDGGLIMEVNSLYFDDPPAPPGEPGLPFIGLWDYEVVEAFFLNSKTKEYLEVELCPHGQHLVLLLSGGDCFAKGLDLDFKADIHWNKWNGTALIPWRYFPPGVDKMNAYAIHGSGIGRTYEALYPIPREEIEEDQGPNFHRLEYFKNFSLKWIMGENWEQPASDLWP</sequence>
<evidence type="ECO:0000313" key="2">
    <source>
        <dbReference type="Proteomes" id="UP000189705"/>
    </source>
</evidence>